<keyword evidence="4" id="KW-1185">Reference proteome</keyword>
<feature type="compositionally biased region" description="Low complexity" evidence="1">
    <location>
        <begin position="74"/>
        <end position="85"/>
    </location>
</feature>
<dbReference type="PANTHER" id="PTHR24006">
    <property type="entry name" value="UBIQUITIN CARBOXYL-TERMINAL HYDROLASE"/>
    <property type="match status" value="1"/>
</dbReference>
<evidence type="ECO:0000256" key="1">
    <source>
        <dbReference type="SAM" id="MobiDB-lite"/>
    </source>
</evidence>
<dbReference type="STRING" id="45351.A7T4E8"/>
<feature type="non-terminal residue" evidence="3">
    <location>
        <position position="256"/>
    </location>
</feature>
<dbReference type="PROSITE" id="PS50235">
    <property type="entry name" value="USP_3"/>
    <property type="match status" value="1"/>
</dbReference>
<dbReference type="InterPro" id="IPR028889">
    <property type="entry name" value="USP"/>
</dbReference>
<dbReference type="PANTHER" id="PTHR24006:SF943">
    <property type="entry name" value="UBIQUITIN CARBOXYL-TERMINAL HYDROLASE PUF"/>
    <property type="match status" value="1"/>
</dbReference>
<dbReference type="Pfam" id="PF00443">
    <property type="entry name" value="UCH"/>
    <property type="match status" value="1"/>
</dbReference>
<name>A7T4E8_NEMVE</name>
<dbReference type="GO" id="GO:0031647">
    <property type="term" value="P:regulation of protein stability"/>
    <property type="evidence" value="ECO:0000318"/>
    <property type="project" value="GO_Central"/>
</dbReference>
<dbReference type="eggNOG" id="KOG1866">
    <property type="taxonomic scope" value="Eukaryota"/>
</dbReference>
<dbReference type="HOGENOM" id="CLU_1088094_0_0_1"/>
<accession>A7T4E8</accession>
<gene>
    <name evidence="3" type="ORF">NEMVEDRAFT_v1g145500</name>
</gene>
<organism evidence="3 4">
    <name type="scientific">Nematostella vectensis</name>
    <name type="common">Starlet sea anemone</name>
    <dbReference type="NCBI Taxonomy" id="45351"/>
    <lineage>
        <taxon>Eukaryota</taxon>
        <taxon>Metazoa</taxon>
        <taxon>Cnidaria</taxon>
        <taxon>Anthozoa</taxon>
        <taxon>Hexacorallia</taxon>
        <taxon>Actiniaria</taxon>
        <taxon>Edwardsiidae</taxon>
        <taxon>Nematostella</taxon>
    </lineage>
</organism>
<evidence type="ECO:0000313" key="3">
    <source>
        <dbReference type="EMBL" id="EDO29166.1"/>
    </source>
</evidence>
<dbReference type="InParanoid" id="A7T4E8"/>
<dbReference type="InterPro" id="IPR001394">
    <property type="entry name" value="Peptidase_C19_UCH"/>
</dbReference>
<proteinExistence type="predicted"/>
<dbReference type="GO" id="GO:0005829">
    <property type="term" value="C:cytosol"/>
    <property type="evidence" value="ECO:0000318"/>
    <property type="project" value="GO_Central"/>
</dbReference>
<dbReference type="AlphaFoldDB" id="A7T4E8"/>
<reference evidence="3 4" key="1">
    <citation type="journal article" date="2007" name="Science">
        <title>Sea anemone genome reveals ancestral eumetazoan gene repertoire and genomic organization.</title>
        <authorList>
            <person name="Putnam N.H."/>
            <person name="Srivastava M."/>
            <person name="Hellsten U."/>
            <person name="Dirks B."/>
            <person name="Chapman J."/>
            <person name="Salamov A."/>
            <person name="Terry A."/>
            <person name="Shapiro H."/>
            <person name="Lindquist E."/>
            <person name="Kapitonov V.V."/>
            <person name="Jurka J."/>
            <person name="Genikhovich G."/>
            <person name="Grigoriev I.V."/>
            <person name="Lucas S.M."/>
            <person name="Steele R.E."/>
            <person name="Finnerty J.R."/>
            <person name="Technau U."/>
            <person name="Martindale M.Q."/>
            <person name="Rokhsar D.S."/>
        </authorList>
    </citation>
    <scope>NUCLEOTIDE SEQUENCE [LARGE SCALE GENOMIC DNA]</scope>
    <source>
        <strain evidence="4">CH2 X CH6</strain>
    </source>
</reference>
<dbReference type="GO" id="GO:0004843">
    <property type="term" value="F:cysteine-type deubiquitinase activity"/>
    <property type="evidence" value="ECO:0000318"/>
    <property type="project" value="GO_Central"/>
</dbReference>
<dbReference type="GO" id="GO:0005634">
    <property type="term" value="C:nucleus"/>
    <property type="evidence" value="ECO:0000318"/>
    <property type="project" value="GO_Central"/>
</dbReference>
<dbReference type="PhylomeDB" id="A7T4E8"/>
<dbReference type="SUPFAM" id="SSF54001">
    <property type="entry name" value="Cysteine proteinases"/>
    <property type="match status" value="1"/>
</dbReference>
<dbReference type="Proteomes" id="UP000001593">
    <property type="component" value="Unassembled WGS sequence"/>
</dbReference>
<evidence type="ECO:0000259" key="2">
    <source>
        <dbReference type="PROSITE" id="PS50235"/>
    </source>
</evidence>
<feature type="region of interest" description="Disordered" evidence="1">
    <location>
        <begin position="55"/>
        <end position="85"/>
    </location>
</feature>
<dbReference type="GO" id="GO:0016579">
    <property type="term" value="P:protein deubiquitination"/>
    <property type="evidence" value="ECO:0007669"/>
    <property type="project" value="InterPro"/>
</dbReference>
<dbReference type="InterPro" id="IPR038765">
    <property type="entry name" value="Papain-like_cys_pep_sf"/>
</dbReference>
<dbReference type="EMBL" id="DS470857">
    <property type="protein sequence ID" value="EDO29166.1"/>
    <property type="molecule type" value="Genomic_DNA"/>
</dbReference>
<dbReference type="Gene3D" id="3.90.70.10">
    <property type="entry name" value="Cysteine proteinases"/>
    <property type="match status" value="1"/>
</dbReference>
<feature type="domain" description="USP" evidence="2">
    <location>
        <begin position="1"/>
        <end position="193"/>
    </location>
</feature>
<protein>
    <recommendedName>
        <fullName evidence="2">USP domain-containing protein</fullName>
    </recommendedName>
</protein>
<evidence type="ECO:0000313" key="4">
    <source>
        <dbReference type="Proteomes" id="UP000001593"/>
    </source>
</evidence>
<dbReference type="InterPro" id="IPR050164">
    <property type="entry name" value="Peptidase_C19"/>
</dbReference>
<sequence length="256" mass="29108">TVKRMCIKTLPPVLVIQLKRFGYDWEAGRALKFDDYFEFPWTLDMEPYTSDGVARREQANASPDMDSDNGSVTSSSQSLNSIHSNSSVTVTPSEITYDLVGAIVHSGQANAGHYYSYIKDRSGAEGAETYGKWFKFNDTIVEEFEMTEESVEAECFGGTYKATVYDTGTYGVNSYPETRHRYWSAYMLFYEASDANKMLSVHPSRGPLVRQEAVIEGRCVTWCDVHAENLQFMQNRDVYNTDYFKFILNLATCNVR</sequence>